<accession>A0ABS6UG20</accession>
<evidence type="ECO:0008006" key="5">
    <source>
        <dbReference type="Google" id="ProtNLM"/>
    </source>
</evidence>
<evidence type="ECO:0000256" key="1">
    <source>
        <dbReference type="SAM" id="MobiDB-lite"/>
    </source>
</evidence>
<proteinExistence type="predicted"/>
<dbReference type="RefSeq" id="WP_218596145.1">
    <property type="nucleotide sequence ID" value="NZ_JADQDE010000005.1"/>
</dbReference>
<evidence type="ECO:0000313" key="3">
    <source>
        <dbReference type="EMBL" id="MBW0132555.1"/>
    </source>
</evidence>
<organism evidence="2 4">
    <name type="scientific">Pseudonocardia oceani</name>
    <dbReference type="NCBI Taxonomy" id="2792013"/>
    <lineage>
        <taxon>Bacteria</taxon>
        <taxon>Bacillati</taxon>
        <taxon>Actinomycetota</taxon>
        <taxon>Actinomycetes</taxon>
        <taxon>Pseudonocardiales</taxon>
        <taxon>Pseudonocardiaceae</taxon>
        <taxon>Pseudonocardia</taxon>
    </lineage>
</organism>
<comment type="caution">
    <text evidence="2">The sequence shown here is derived from an EMBL/GenBank/DDBJ whole genome shotgun (WGS) entry which is preliminary data.</text>
</comment>
<dbReference type="Proteomes" id="UP000694300">
    <property type="component" value="Unassembled WGS sequence"/>
</dbReference>
<keyword evidence="4" id="KW-1185">Reference proteome</keyword>
<reference evidence="2 4" key="1">
    <citation type="submission" date="2020-11" db="EMBL/GenBank/DDBJ databases">
        <title>Pseudonocardia abyssalis sp. nov. and Pseudonocardia oceani sp. nov., description and phylogenomic analysis of two novel actinomycetes isolated from the deep Southern Ocean.</title>
        <authorList>
            <person name="Parra J."/>
        </authorList>
    </citation>
    <scope>NUCLEOTIDE SEQUENCE [LARGE SCALE GENOMIC DNA]</scope>
    <source>
        <strain evidence="2">KRD-185</strain>
        <strain evidence="4">KRD185</strain>
    </source>
</reference>
<name>A0ABS6UG20_9PSEU</name>
<protein>
    <recommendedName>
        <fullName evidence="5">Lsr2 protein</fullName>
    </recommendedName>
</protein>
<dbReference type="EMBL" id="JADQDF010000001">
    <property type="protein sequence ID" value="MBW0131183.1"/>
    <property type="molecule type" value="Genomic_DNA"/>
</dbReference>
<feature type="region of interest" description="Disordered" evidence="1">
    <location>
        <begin position="27"/>
        <end position="59"/>
    </location>
</feature>
<evidence type="ECO:0000313" key="2">
    <source>
        <dbReference type="EMBL" id="MBW0131183.1"/>
    </source>
</evidence>
<sequence length="59" mass="6701">MAQQTPRVRAVPEEWVELEHKDIDGTHRVSPRAVAHWETRGWKPVTKKPAQTRAAGSES</sequence>
<dbReference type="EMBL" id="JADQDF010000003">
    <property type="protein sequence ID" value="MBW0132555.1"/>
    <property type="molecule type" value="Genomic_DNA"/>
</dbReference>
<gene>
    <name evidence="2" type="ORF">I4I82_26385</name>
    <name evidence="3" type="ORF">I4I82_33450</name>
</gene>
<evidence type="ECO:0000313" key="4">
    <source>
        <dbReference type="Proteomes" id="UP000694300"/>
    </source>
</evidence>